<feature type="transmembrane region" description="Helical" evidence="9">
    <location>
        <begin position="258"/>
        <end position="279"/>
    </location>
</feature>
<evidence type="ECO:0000256" key="4">
    <source>
        <dbReference type="ARBA" id="ARBA00022741"/>
    </source>
</evidence>
<feature type="domain" description="Cation-transporting P-type ATPase N-terminal" evidence="10">
    <location>
        <begin position="17"/>
        <end position="90"/>
    </location>
</feature>
<evidence type="ECO:0000256" key="7">
    <source>
        <dbReference type="ARBA" id="ARBA00022989"/>
    </source>
</evidence>
<dbReference type="Pfam" id="PF00690">
    <property type="entry name" value="Cation_ATPase_N"/>
    <property type="match status" value="1"/>
</dbReference>
<reference evidence="11 12" key="1">
    <citation type="submission" date="2024-02" db="EMBL/GenBank/DDBJ databases">
        <title>New especies of Spiribacter isolated from saline water.</title>
        <authorList>
            <person name="Leon M.J."/>
            <person name="De La Haba R."/>
            <person name="Sanchez-Porro C."/>
            <person name="Ventosa A."/>
        </authorList>
    </citation>
    <scope>NUCLEOTIDE SEQUENCE [LARGE SCALE GENOMIC DNA]</scope>
    <source>
        <strain evidence="12">ag22IC4-227</strain>
    </source>
</reference>
<dbReference type="Pfam" id="PF00122">
    <property type="entry name" value="E1-E2_ATPase"/>
    <property type="match status" value="1"/>
</dbReference>
<dbReference type="Pfam" id="PF13246">
    <property type="entry name" value="Cation_ATPase"/>
    <property type="match status" value="1"/>
</dbReference>
<keyword evidence="8 9" id="KW-0472">Membrane</keyword>
<dbReference type="InterPro" id="IPR023299">
    <property type="entry name" value="ATPase_P-typ_cyto_dom_N"/>
</dbReference>
<comment type="subcellular location">
    <subcellularLocation>
        <location evidence="1">Membrane</location>
        <topology evidence="1">Multi-pass membrane protein</topology>
    </subcellularLocation>
</comment>
<feature type="transmembrane region" description="Helical" evidence="9">
    <location>
        <begin position="90"/>
        <end position="110"/>
    </location>
</feature>
<dbReference type="PROSITE" id="PS00154">
    <property type="entry name" value="ATPASE_E1_E2"/>
    <property type="match status" value="1"/>
</dbReference>
<evidence type="ECO:0000313" key="11">
    <source>
        <dbReference type="EMBL" id="MEX0386523.1"/>
    </source>
</evidence>
<dbReference type="SMART" id="SM00831">
    <property type="entry name" value="Cation_ATPase_N"/>
    <property type="match status" value="1"/>
</dbReference>
<dbReference type="InterPro" id="IPR036412">
    <property type="entry name" value="HAD-like_sf"/>
</dbReference>
<dbReference type="SFLD" id="SFLDG00002">
    <property type="entry name" value="C1.7:_P-type_atpase_like"/>
    <property type="match status" value="1"/>
</dbReference>
<dbReference type="Gene3D" id="2.70.150.10">
    <property type="entry name" value="Calcium-transporting ATPase, cytoplasmic transduction domain A"/>
    <property type="match status" value="1"/>
</dbReference>
<feature type="transmembrane region" description="Helical" evidence="9">
    <location>
        <begin position="792"/>
        <end position="809"/>
    </location>
</feature>
<dbReference type="PRINTS" id="PR00120">
    <property type="entry name" value="HATPASE"/>
</dbReference>
<keyword evidence="5" id="KW-0067">ATP-binding</keyword>
<feature type="transmembrane region" description="Helical" evidence="9">
    <location>
        <begin position="285"/>
        <end position="310"/>
    </location>
</feature>
<name>A0ABV3S8Q3_9GAMM</name>
<dbReference type="InterPro" id="IPR008250">
    <property type="entry name" value="ATPase_P-typ_transduc_dom_A_sf"/>
</dbReference>
<accession>A0ABV3S8Q3</accession>
<dbReference type="SUPFAM" id="SSF81660">
    <property type="entry name" value="Metal cation-transporting ATPase, ATP-binding domain N"/>
    <property type="match status" value="1"/>
</dbReference>
<dbReference type="InterPro" id="IPR050510">
    <property type="entry name" value="Cation_transp_ATPase_P-type"/>
</dbReference>
<gene>
    <name evidence="11" type="ORF">V6X64_05895</name>
</gene>
<keyword evidence="12" id="KW-1185">Reference proteome</keyword>
<feature type="transmembrane region" description="Helical" evidence="9">
    <location>
        <begin position="859"/>
        <end position="878"/>
    </location>
</feature>
<dbReference type="SUPFAM" id="SSF56784">
    <property type="entry name" value="HAD-like"/>
    <property type="match status" value="1"/>
</dbReference>
<evidence type="ECO:0000256" key="3">
    <source>
        <dbReference type="ARBA" id="ARBA00022692"/>
    </source>
</evidence>
<evidence type="ECO:0000256" key="5">
    <source>
        <dbReference type="ARBA" id="ARBA00022840"/>
    </source>
</evidence>
<keyword evidence="7 9" id="KW-1133">Transmembrane helix</keyword>
<protein>
    <submittedName>
        <fullName evidence="11">HAD-IC family P-type ATPase</fullName>
    </submittedName>
</protein>
<feature type="transmembrane region" description="Helical" evidence="9">
    <location>
        <begin position="688"/>
        <end position="712"/>
    </location>
</feature>
<feature type="transmembrane region" description="Helical" evidence="9">
    <location>
        <begin position="830"/>
        <end position="847"/>
    </location>
</feature>
<dbReference type="InterPro" id="IPR044492">
    <property type="entry name" value="P_typ_ATPase_HD_dom"/>
</dbReference>
<sequence>MAAASQKQDTESGDQSAWHALDAEEALSRLDASTAGLDAQEVRRRLAVYGENRQRPLRRRGGLARFASQFRNLLIYLLLVAALVTAALGHWIDTAVIVAVVLINAIIGTIQEGKAESALEAIRGLLAPEATVRRSGRRESIDAAGLVPGDILILEPGAKVTADVRLFSARGLAIDESALTGESVPVSKTTDPVPAQCGLGDRHSMGFAGTLVTAGEGLGVVVATGERTQLGQVTEMLAEVETLTTPLLRHLDRLGRQLALIIVSTGALTALAGILLHGFSIVEMFMAAVGLAVAAIPEGLPAIVTITLALGVQRLASRNAIVRRLPAVETLGAVTVICSDKTGTLTRNEMTVQELLLADGLHVLRDRAAPSDGAADALARAVALCSDAAVEPAGGERGRISGDPMEVALLALAESAGVDIEAYRSAHPRLDGIPFDSGHRYMATVNADDDGHRLIVKGAPEAVVPRCDRVLTGSGTAALDEAAWHRQAEHMAARGLRLLAVAERRLDAGPADIHHGDGPEGLVLIGLVAIIDPPRDEAIAAVAACQRAGIEVKMITGDHAVTAAAIGRQLGLATDERGVTGDDLDDLDEAAFRRTARQRSVFARVSPAHKLRLVEALQADDEVVAMTGDGVNDAPALKRADVGVAMGQGGTDAARESAEIVLADDNFATIEAAVHEGRVIYDNIVKSILFILPTNAAQALLLVVAVIAGLMLPVTPVQILWVNMITAVTLALALAFEPPEDAVMARPPRRTNASLIPEGLGWRVIIVAVAMLMGTLGLFLRELAAGRDLAEARTLAVNTLVLFEVWYLFSARRLRESALNRSGFFGNRTVLIAGAVILLAQLLFTYAPPMQLLFDTRPLGLAEWFLAIAVSLPIIAVAEGHKAWQRRAGVGVPGGAGR</sequence>
<keyword evidence="6" id="KW-1278">Translocase</keyword>
<dbReference type="SFLD" id="SFLDF00027">
    <property type="entry name" value="p-type_atpase"/>
    <property type="match status" value="1"/>
</dbReference>
<dbReference type="RefSeq" id="WP_367966992.1">
    <property type="nucleotide sequence ID" value="NZ_JBAKFJ010000001.1"/>
</dbReference>
<dbReference type="SUPFAM" id="SSF81653">
    <property type="entry name" value="Calcium ATPase, transduction domain A"/>
    <property type="match status" value="1"/>
</dbReference>
<evidence type="ECO:0000256" key="6">
    <source>
        <dbReference type="ARBA" id="ARBA00022967"/>
    </source>
</evidence>
<keyword evidence="4" id="KW-0547">Nucleotide-binding</keyword>
<organism evidence="11 12">
    <name type="scientific">Spiribacter onubensis</name>
    <dbReference type="NCBI Taxonomy" id="3122420"/>
    <lineage>
        <taxon>Bacteria</taxon>
        <taxon>Pseudomonadati</taxon>
        <taxon>Pseudomonadota</taxon>
        <taxon>Gammaproteobacteria</taxon>
        <taxon>Chromatiales</taxon>
        <taxon>Ectothiorhodospiraceae</taxon>
        <taxon>Spiribacter</taxon>
    </lineage>
</organism>
<dbReference type="Proteomes" id="UP001556653">
    <property type="component" value="Unassembled WGS sequence"/>
</dbReference>
<feature type="transmembrane region" description="Helical" evidence="9">
    <location>
        <begin position="63"/>
        <end position="84"/>
    </location>
</feature>
<dbReference type="InterPro" id="IPR018303">
    <property type="entry name" value="ATPase_P-typ_P_site"/>
</dbReference>
<dbReference type="InterPro" id="IPR023298">
    <property type="entry name" value="ATPase_P-typ_TM_dom_sf"/>
</dbReference>
<dbReference type="PANTHER" id="PTHR43294">
    <property type="entry name" value="SODIUM/POTASSIUM-TRANSPORTING ATPASE SUBUNIT ALPHA"/>
    <property type="match status" value="1"/>
</dbReference>
<dbReference type="InterPro" id="IPR059000">
    <property type="entry name" value="ATPase_P-type_domA"/>
</dbReference>
<evidence type="ECO:0000313" key="12">
    <source>
        <dbReference type="Proteomes" id="UP001556653"/>
    </source>
</evidence>
<dbReference type="Pfam" id="PF08282">
    <property type="entry name" value="Hydrolase_3"/>
    <property type="match status" value="1"/>
</dbReference>
<evidence type="ECO:0000256" key="9">
    <source>
        <dbReference type="SAM" id="Phobius"/>
    </source>
</evidence>
<dbReference type="InterPro" id="IPR004014">
    <property type="entry name" value="ATPase_P-typ_cation-transptr_N"/>
</dbReference>
<feature type="transmembrane region" description="Helical" evidence="9">
    <location>
        <begin position="760"/>
        <end position="780"/>
    </location>
</feature>
<proteinExistence type="inferred from homology"/>
<comment type="caution">
    <text evidence="11">The sequence shown here is derived from an EMBL/GenBank/DDBJ whole genome shotgun (WGS) entry which is preliminary data.</text>
</comment>
<dbReference type="Gene3D" id="3.40.50.1000">
    <property type="entry name" value="HAD superfamily/HAD-like"/>
    <property type="match status" value="1"/>
</dbReference>
<comment type="similarity">
    <text evidence="2">Belongs to the cation transport ATPase (P-type) (TC 3.A.3) family. Type IIA subfamily.</text>
</comment>
<dbReference type="InterPro" id="IPR023214">
    <property type="entry name" value="HAD_sf"/>
</dbReference>
<dbReference type="Gene3D" id="3.40.1110.10">
    <property type="entry name" value="Calcium-transporting ATPase, cytoplasmic domain N"/>
    <property type="match status" value="1"/>
</dbReference>
<dbReference type="InterPro" id="IPR006068">
    <property type="entry name" value="ATPase_P-typ_cation-transptr_C"/>
</dbReference>
<keyword evidence="3 9" id="KW-0812">Transmembrane</keyword>
<evidence type="ECO:0000256" key="1">
    <source>
        <dbReference type="ARBA" id="ARBA00004141"/>
    </source>
</evidence>
<dbReference type="NCBIfam" id="TIGR01494">
    <property type="entry name" value="ATPase_P-type"/>
    <property type="match status" value="2"/>
</dbReference>
<evidence type="ECO:0000256" key="8">
    <source>
        <dbReference type="ARBA" id="ARBA00023136"/>
    </source>
</evidence>
<dbReference type="SUPFAM" id="SSF81665">
    <property type="entry name" value="Calcium ATPase, transmembrane domain M"/>
    <property type="match status" value="1"/>
</dbReference>
<dbReference type="EMBL" id="JBAKFJ010000001">
    <property type="protein sequence ID" value="MEX0386523.1"/>
    <property type="molecule type" value="Genomic_DNA"/>
</dbReference>
<evidence type="ECO:0000259" key="10">
    <source>
        <dbReference type="SMART" id="SM00831"/>
    </source>
</evidence>
<dbReference type="PRINTS" id="PR00119">
    <property type="entry name" value="CATATPASE"/>
</dbReference>
<dbReference type="SFLD" id="SFLDS00003">
    <property type="entry name" value="Haloacid_Dehalogenase"/>
    <property type="match status" value="1"/>
</dbReference>
<dbReference type="Gene3D" id="1.20.1110.10">
    <property type="entry name" value="Calcium-transporting ATPase, transmembrane domain"/>
    <property type="match status" value="1"/>
</dbReference>
<feature type="transmembrane region" description="Helical" evidence="9">
    <location>
        <begin position="718"/>
        <end position="739"/>
    </location>
</feature>
<dbReference type="PANTHER" id="PTHR43294:SF20">
    <property type="entry name" value="P-TYPE ATPASE"/>
    <property type="match status" value="1"/>
</dbReference>
<dbReference type="Pfam" id="PF00689">
    <property type="entry name" value="Cation_ATPase_C"/>
    <property type="match status" value="1"/>
</dbReference>
<evidence type="ECO:0000256" key="2">
    <source>
        <dbReference type="ARBA" id="ARBA00005675"/>
    </source>
</evidence>
<dbReference type="InterPro" id="IPR001757">
    <property type="entry name" value="P_typ_ATPase"/>
</dbReference>